<gene>
    <name evidence="3" type="ORF">Taro_030204</name>
</gene>
<dbReference type="Proteomes" id="UP000652761">
    <property type="component" value="Unassembled WGS sequence"/>
</dbReference>
<keyword evidence="1" id="KW-0472">Membrane</keyword>
<feature type="transmembrane region" description="Helical" evidence="1">
    <location>
        <begin position="72"/>
        <end position="91"/>
    </location>
</feature>
<feature type="domain" description="RNase H type-1" evidence="2">
    <location>
        <begin position="134"/>
        <end position="254"/>
    </location>
</feature>
<comment type="caution">
    <text evidence="3">The sequence shown here is derived from an EMBL/GenBank/DDBJ whole genome shotgun (WGS) entry which is preliminary data.</text>
</comment>
<proteinExistence type="predicted"/>
<keyword evidence="1" id="KW-1133">Transmembrane helix</keyword>
<dbReference type="Pfam" id="PF13456">
    <property type="entry name" value="RVT_3"/>
    <property type="match status" value="1"/>
</dbReference>
<dbReference type="SUPFAM" id="SSF53098">
    <property type="entry name" value="Ribonuclease H-like"/>
    <property type="match status" value="1"/>
</dbReference>
<dbReference type="GO" id="GO:0004523">
    <property type="term" value="F:RNA-DNA hybrid ribonuclease activity"/>
    <property type="evidence" value="ECO:0007669"/>
    <property type="project" value="InterPro"/>
</dbReference>
<dbReference type="Gene3D" id="3.30.420.10">
    <property type="entry name" value="Ribonuclease H-like superfamily/Ribonuclease H"/>
    <property type="match status" value="1"/>
</dbReference>
<evidence type="ECO:0000259" key="2">
    <source>
        <dbReference type="Pfam" id="PF13456"/>
    </source>
</evidence>
<name>A0A843VVG9_COLES</name>
<keyword evidence="4" id="KW-1185">Reference proteome</keyword>
<accession>A0A843VVG9</accession>
<feature type="transmembrane region" description="Helical" evidence="1">
    <location>
        <begin position="6"/>
        <end position="29"/>
    </location>
</feature>
<protein>
    <recommendedName>
        <fullName evidence="2">RNase H type-1 domain-containing protein</fullName>
    </recommendedName>
</protein>
<dbReference type="InterPro" id="IPR036397">
    <property type="entry name" value="RNaseH_sf"/>
</dbReference>
<keyword evidence="1" id="KW-0812">Transmembrane</keyword>
<evidence type="ECO:0000256" key="1">
    <source>
        <dbReference type="SAM" id="Phobius"/>
    </source>
</evidence>
<dbReference type="PANTHER" id="PTHR47723">
    <property type="entry name" value="OS05G0353850 PROTEIN"/>
    <property type="match status" value="1"/>
</dbReference>
<dbReference type="CDD" id="cd06222">
    <property type="entry name" value="RNase_H_like"/>
    <property type="match status" value="1"/>
</dbReference>
<evidence type="ECO:0000313" key="3">
    <source>
        <dbReference type="EMBL" id="MQL97510.1"/>
    </source>
</evidence>
<dbReference type="EMBL" id="NMUH01002060">
    <property type="protein sequence ID" value="MQL97510.1"/>
    <property type="molecule type" value="Genomic_DNA"/>
</dbReference>
<reference evidence="3" key="1">
    <citation type="submission" date="2017-07" db="EMBL/GenBank/DDBJ databases">
        <title>Taro Niue Genome Assembly and Annotation.</title>
        <authorList>
            <person name="Atibalentja N."/>
            <person name="Keating K."/>
            <person name="Fields C.J."/>
        </authorList>
    </citation>
    <scope>NUCLEOTIDE SEQUENCE</scope>
    <source>
        <strain evidence="3">Niue_2</strain>
        <tissue evidence="3">Leaf</tissue>
    </source>
</reference>
<dbReference type="InterPro" id="IPR002156">
    <property type="entry name" value="RNaseH_domain"/>
</dbReference>
<dbReference type="InterPro" id="IPR012337">
    <property type="entry name" value="RNaseH-like_sf"/>
</dbReference>
<organism evidence="3 4">
    <name type="scientific">Colocasia esculenta</name>
    <name type="common">Wild taro</name>
    <name type="synonym">Arum esculentum</name>
    <dbReference type="NCBI Taxonomy" id="4460"/>
    <lineage>
        <taxon>Eukaryota</taxon>
        <taxon>Viridiplantae</taxon>
        <taxon>Streptophyta</taxon>
        <taxon>Embryophyta</taxon>
        <taxon>Tracheophyta</taxon>
        <taxon>Spermatophyta</taxon>
        <taxon>Magnoliopsida</taxon>
        <taxon>Liliopsida</taxon>
        <taxon>Araceae</taxon>
        <taxon>Aroideae</taxon>
        <taxon>Colocasieae</taxon>
        <taxon>Colocasia</taxon>
    </lineage>
</organism>
<dbReference type="OrthoDB" id="1752183at2759"/>
<dbReference type="PANTHER" id="PTHR47723:SF19">
    <property type="entry name" value="POLYNUCLEOTIDYL TRANSFERASE, RIBONUCLEASE H-LIKE SUPERFAMILY PROTEIN"/>
    <property type="match status" value="1"/>
</dbReference>
<sequence>MPVYLASASCIPKIVLSFIECLYAAFFWAGSPNDRHRHWVSWSTIQKPILEGEPLCFAGNCFTEQSPWTLRLLSVIFLYPLAVVVVGVLRMDFKCSSTSQQLDAIRDLGLFVIAPLKMSKFVRWIPPIYGLMLNVDGASKGNPEPCGGGGIFRDSHGNVSLAFSHYYGVGSGIVAEVRAMHDGVLLAVEKGLIVTNICSDSLTLVASLRTGVVLSWDCYRWWRTVLDFVQLHGVQVTHVFREANQVAIALANFAYSMRCNEVDRQGEWFYFTLMGWTTLD</sequence>
<dbReference type="InterPro" id="IPR053151">
    <property type="entry name" value="RNase_H-like"/>
</dbReference>
<evidence type="ECO:0000313" key="4">
    <source>
        <dbReference type="Proteomes" id="UP000652761"/>
    </source>
</evidence>
<dbReference type="AlphaFoldDB" id="A0A843VVG9"/>
<dbReference type="InterPro" id="IPR044730">
    <property type="entry name" value="RNase_H-like_dom_plant"/>
</dbReference>
<dbReference type="GO" id="GO:0003676">
    <property type="term" value="F:nucleic acid binding"/>
    <property type="evidence" value="ECO:0007669"/>
    <property type="project" value="InterPro"/>
</dbReference>